<evidence type="ECO:0008006" key="4">
    <source>
        <dbReference type="Google" id="ProtNLM"/>
    </source>
</evidence>
<feature type="transmembrane region" description="Helical" evidence="1">
    <location>
        <begin position="31"/>
        <end position="58"/>
    </location>
</feature>
<sequence length="159" mass="17325">MRLAKRPAAPHIRASWAISGGTPMSAGIFRVVLALSGALVIFLGLNVALGGIPTMSWLGERPFLAVTDEAQYLLIDNHIRFFGGLFVGFGLFMLFAVTDPVKYRQALTVIFAAIFIGGLARFSAPEMDVVFENEIIGSLAAELLLMPVLVFWLSRLGRR</sequence>
<name>A7HSQ0_PARL1</name>
<dbReference type="STRING" id="402881.Plav_1313"/>
<proteinExistence type="predicted"/>
<dbReference type="EMBL" id="CP000774">
    <property type="protein sequence ID" value="ABS62933.1"/>
    <property type="molecule type" value="Genomic_DNA"/>
</dbReference>
<gene>
    <name evidence="2" type="ordered locus">Plav_1313</name>
</gene>
<keyword evidence="3" id="KW-1185">Reference proteome</keyword>
<dbReference type="Pfam" id="PF14248">
    <property type="entry name" value="DUF4345"/>
    <property type="match status" value="1"/>
</dbReference>
<protein>
    <recommendedName>
        <fullName evidence="4">DUF4345 domain-containing protein</fullName>
    </recommendedName>
</protein>
<dbReference type="AlphaFoldDB" id="A7HSQ0"/>
<dbReference type="eggNOG" id="ENOG503317X">
    <property type="taxonomic scope" value="Bacteria"/>
</dbReference>
<dbReference type="HOGENOM" id="CLU_1757365_0_0_5"/>
<feature type="transmembrane region" description="Helical" evidence="1">
    <location>
        <begin position="78"/>
        <end position="97"/>
    </location>
</feature>
<keyword evidence="1" id="KW-0472">Membrane</keyword>
<accession>A7HSQ0</accession>
<dbReference type="KEGG" id="pla:Plav_1313"/>
<dbReference type="InterPro" id="IPR025597">
    <property type="entry name" value="DUF4345"/>
</dbReference>
<evidence type="ECO:0000256" key="1">
    <source>
        <dbReference type="SAM" id="Phobius"/>
    </source>
</evidence>
<feature type="transmembrane region" description="Helical" evidence="1">
    <location>
        <begin position="135"/>
        <end position="153"/>
    </location>
</feature>
<organism evidence="2 3">
    <name type="scientific">Parvibaculum lavamentivorans (strain DS-1 / DSM 13023 / NCIMB 13966)</name>
    <dbReference type="NCBI Taxonomy" id="402881"/>
    <lineage>
        <taxon>Bacteria</taxon>
        <taxon>Pseudomonadati</taxon>
        <taxon>Pseudomonadota</taxon>
        <taxon>Alphaproteobacteria</taxon>
        <taxon>Hyphomicrobiales</taxon>
        <taxon>Parvibaculaceae</taxon>
        <taxon>Parvibaculum</taxon>
    </lineage>
</organism>
<evidence type="ECO:0000313" key="3">
    <source>
        <dbReference type="Proteomes" id="UP000006377"/>
    </source>
</evidence>
<evidence type="ECO:0000313" key="2">
    <source>
        <dbReference type="EMBL" id="ABS62933.1"/>
    </source>
</evidence>
<feature type="transmembrane region" description="Helical" evidence="1">
    <location>
        <begin position="106"/>
        <end position="123"/>
    </location>
</feature>
<keyword evidence="1" id="KW-0812">Transmembrane</keyword>
<dbReference type="Proteomes" id="UP000006377">
    <property type="component" value="Chromosome"/>
</dbReference>
<reference evidence="2 3" key="1">
    <citation type="journal article" date="2011" name="Stand. Genomic Sci.">
        <title>Complete genome sequence of Parvibaculum lavamentivorans type strain (DS-1(T)).</title>
        <authorList>
            <person name="Schleheck D."/>
            <person name="Weiss M."/>
            <person name="Pitluck S."/>
            <person name="Bruce D."/>
            <person name="Land M.L."/>
            <person name="Han S."/>
            <person name="Saunders E."/>
            <person name="Tapia R."/>
            <person name="Detter C."/>
            <person name="Brettin T."/>
            <person name="Han J."/>
            <person name="Woyke T."/>
            <person name="Goodwin L."/>
            <person name="Pennacchio L."/>
            <person name="Nolan M."/>
            <person name="Cook A.M."/>
            <person name="Kjelleberg S."/>
            <person name="Thomas T."/>
        </authorList>
    </citation>
    <scope>NUCLEOTIDE SEQUENCE [LARGE SCALE GENOMIC DNA]</scope>
    <source>
        <strain evidence="3">DS-1 / DSM 13023 / NCIMB 13966</strain>
    </source>
</reference>
<keyword evidence="1" id="KW-1133">Transmembrane helix</keyword>